<name>A0AAD4XI75_9MAGN</name>
<accession>A0AAD4XI75</accession>
<protein>
    <submittedName>
        <fullName evidence="1">Uncharacterized protein</fullName>
    </submittedName>
</protein>
<organism evidence="1 2">
    <name type="scientific">Papaver atlanticum</name>
    <dbReference type="NCBI Taxonomy" id="357466"/>
    <lineage>
        <taxon>Eukaryota</taxon>
        <taxon>Viridiplantae</taxon>
        <taxon>Streptophyta</taxon>
        <taxon>Embryophyta</taxon>
        <taxon>Tracheophyta</taxon>
        <taxon>Spermatophyta</taxon>
        <taxon>Magnoliopsida</taxon>
        <taxon>Ranunculales</taxon>
        <taxon>Papaveraceae</taxon>
        <taxon>Papaveroideae</taxon>
        <taxon>Papaver</taxon>
    </lineage>
</organism>
<comment type="caution">
    <text evidence="1">The sequence shown here is derived from an EMBL/GenBank/DDBJ whole genome shotgun (WGS) entry which is preliminary data.</text>
</comment>
<sequence>MMKGFPSTLQSKFLDKRDIHLSVLMISATVERNTKTSSGFRIHIHGSSEKLLWIEVPSKGFFASESELQREVELDLAVQRAEDLLFLDGEADNPYRCLPPKEMDKILYPDLKHMENATDPIKAWEELGAALKAHNDEMNKIKYPNGPPDVVELSDSDLEHYKV</sequence>
<evidence type="ECO:0000313" key="2">
    <source>
        <dbReference type="Proteomes" id="UP001202328"/>
    </source>
</evidence>
<evidence type="ECO:0000313" key="1">
    <source>
        <dbReference type="EMBL" id="KAI3915090.1"/>
    </source>
</evidence>
<gene>
    <name evidence="1" type="ORF">MKW98_011989</name>
</gene>
<dbReference type="AlphaFoldDB" id="A0AAD4XI75"/>
<proteinExistence type="predicted"/>
<dbReference type="EMBL" id="JAJJMB010009193">
    <property type="protein sequence ID" value="KAI3915090.1"/>
    <property type="molecule type" value="Genomic_DNA"/>
</dbReference>
<reference evidence="1" key="1">
    <citation type="submission" date="2022-04" db="EMBL/GenBank/DDBJ databases">
        <title>A functionally conserved STORR gene fusion in Papaver species that diverged 16.8 million years ago.</title>
        <authorList>
            <person name="Catania T."/>
        </authorList>
    </citation>
    <scope>NUCLEOTIDE SEQUENCE</scope>
    <source>
        <strain evidence="1">S-188037</strain>
    </source>
</reference>
<keyword evidence="2" id="KW-1185">Reference proteome</keyword>
<dbReference type="Proteomes" id="UP001202328">
    <property type="component" value="Unassembled WGS sequence"/>
</dbReference>